<dbReference type="eggNOG" id="COG0603">
    <property type="taxonomic scope" value="Bacteria"/>
</dbReference>
<gene>
    <name evidence="1" type="ordered locus">Daro_2209</name>
</gene>
<dbReference type="AlphaFoldDB" id="Q47DY3"/>
<sequence length="457" mass="49421">MNRHLLVGRYGPDDQISIPGASDEQVTDLQLVSGEKSLDHGIGGALTSLKALGVHPTEIGLDLLVLAAHVHAADTRISRAEQSQDSWTREIRLVVPVSDPNRWNAAAQTVKRTLDFLTGDRWTIGFRQRPERFAEIITPPETLLPPGFDAVSLFSGGLDSLIGAIDLLEAGRTPLLVSHAGEGATSDAQNVLFAALKKHFSAVAFDRLRVWMLFPADLVQGVSSENSTRGRSFLFFALGVFAGTGLGTDFVLRVPENGLIALNVPLDPLRLGSNSTRTTHPYYIARWNDLLGHLGISGRVENPYWAKTKGEMASACANPVLLKALAPYALSCAHAANARHLGIKGRGIEQCGYCLPCLIRRAALDAAWGRGNDTTPYTLPDLRAHPLGTRESNGQQVRSFQFAIERLRTAPHLAKLLIHKPGSLADEALRLDQLAAVYQRGLAEVAQLIEGVETTPG</sequence>
<dbReference type="KEGG" id="dar:Daro_2209"/>
<dbReference type="NCBIfam" id="NF041925">
    <property type="entry name" value="QatC"/>
    <property type="match status" value="1"/>
</dbReference>
<dbReference type="HOGENOM" id="CLU_048552_0_0_4"/>
<organism evidence="1">
    <name type="scientific">Dechloromonas aromatica (strain RCB)</name>
    <dbReference type="NCBI Taxonomy" id="159087"/>
    <lineage>
        <taxon>Bacteria</taxon>
        <taxon>Pseudomonadati</taxon>
        <taxon>Pseudomonadota</taxon>
        <taxon>Betaproteobacteria</taxon>
        <taxon>Rhodocyclales</taxon>
        <taxon>Azonexaceae</taxon>
        <taxon>Dechloromonas</taxon>
    </lineage>
</organism>
<dbReference type="EMBL" id="CP000089">
    <property type="protein sequence ID" value="AAZ46948.1"/>
    <property type="molecule type" value="Genomic_DNA"/>
</dbReference>
<dbReference type="InterPro" id="IPR049676">
    <property type="entry name" value="QatC"/>
</dbReference>
<evidence type="ECO:0008006" key="2">
    <source>
        <dbReference type="Google" id="ProtNLM"/>
    </source>
</evidence>
<evidence type="ECO:0000313" key="1">
    <source>
        <dbReference type="EMBL" id="AAZ46948.1"/>
    </source>
</evidence>
<accession>Q47DY3</accession>
<proteinExistence type="predicted"/>
<dbReference type="STRING" id="159087.Daro_2209"/>
<dbReference type="InterPro" id="IPR014729">
    <property type="entry name" value="Rossmann-like_a/b/a_fold"/>
</dbReference>
<reference evidence="1" key="1">
    <citation type="submission" date="2005-08" db="EMBL/GenBank/DDBJ databases">
        <title>Complete sequence of Dechloromonas aromatica RCB.</title>
        <authorList>
            <person name="Salinero K.K."/>
            <person name="Copeland A."/>
            <person name="Lucas S."/>
            <person name="Lapidus A."/>
            <person name="Barry K."/>
            <person name="Detter J.C."/>
            <person name="Glavina T."/>
            <person name="Hammon N."/>
            <person name="Israni S."/>
            <person name="Pitluck S."/>
            <person name="Di Bartolo G."/>
            <person name="Trong S."/>
            <person name="Schmutz J."/>
            <person name="Larimer F."/>
            <person name="Land M."/>
            <person name="Ivanova N."/>
            <person name="Richardson P."/>
        </authorList>
    </citation>
    <scope>NUCLEOTIDE SEQUENCE</scope>
    <source>
        <strain evidence="1">RCB</strain>
    </source>
</reference>
<name>Q47DY3_DECAR</name>
<dbReference type="Gene3D" id="3.40.50.620">
    <property type="entry name" value="HUPs"/>
    <property type="match status" value="1"/>
</dbReference>
<dbReference type="OrthoDB" id="9789567at2"/>
<protein>
    <recommendedName>
        <fullName evidence="2">7-cyano-7-deazaguanine synthase (Queuosine biosynthesis)</fullName>
    </recommendedName>
</protein>